<dbReference type="AlphaFoldDB" id="A0A1H6J6T5"/>
<dbReference type="InterPro" id="IPR044946">
    <property type="entry name" value="Restrct_endonuc_typeI_TRD_sf"/>
</dbReference>
<reference evidence="4" key="1">
    <citation type="submission" date="2016-06" db="EMBL/GenBank/DDBJ databases">
        <authorList>
            <person name="Petersen J."/>
            <person name="Sayavedra L."/>
        </authorList>
    </citation>
    <scope>NUCLEOTIDE SEQUENCE [LARGE SCALE GENOMIC DNA]</scope>
    <source>
        <strain evidence="4">BazSymA</strain>
    </source>
</reference>
<proteinExistence type="predicted"/>
<evidence type="ECO:0000313" key="4">
    <source>
        <dbReference type="Proteomes" id="UP000198988"/>
    </source>
</evidence>
<dbReference type="Gene3D" id="3.90.220.20">
    <property type="entry name" value="DNA methylase specificity domains"/>
    <property type="match status" value="1"/>
</dbReference>
<evidence type="ECO:0000313" key="3">
    <source>
        <dbReference type="EMBL" id="SEH57841.1"/>
    </source>
</evidence>
<dbReference type="OrthoDB" id="9798929at2"/>
<dbReference type="GO" id="GO:0009307">
    <property type="term" value="P:DNA restriction-modification system"/>
    <property type="evidence" value="ECO:0007669"/>
    <property type="project" value="UniProtKB-KW"/>
</dbReference>
<keyword evidence="2" id="KW-0238">DNA-binding</keyword>
<organism evidence="3 4">
    <name type="scientific">Bathymodiolus azoricus thioautotrophic gill symbiont</name>
    <dbReference type="NCBI Taxonomy" id="235205"/>
    <lineage>
        <taxon>Bacteria</taxon>
        <taxon>Pseudomonadati</taxon>
        <taxon>Pseudomonadota</taxon>
        <taxon>Gammaproteobacteria</taxon>
        <taxon>sulfur-oxidizing symbionts</taxon>
    </lineage>
</organism>
<evidence type="ECO:0000256" key="2">
    <source>
        <dbReference type="ARBA" id="ARBA00023125"/>
    </source>
</evidence>
<name>A0A1H6J6T5_9GAMM</name>
<sequence>MVKIWDDEKCILNQHLFKVTSDNFPKWYYYLWSKHHLAEFVSISSNHATTMGHIKWGDLDNTMVLVPSLEANKFNEK</sequence>
<dbReference type="GO" id="GO:0003677">
    <property type="term" value="F:DNA binding"/>
    <property type="evidence" value="ECO:0007669"/>
    <property type="project" value="UniProtKB-KW"/>
</dbReference>
<dbReference type="Proteomes" id="UP000198988">
    <property type="component" value="Unassembled WGS sequence"/>
</dbReference>
<evidence type="ECO:0000256" key="1">
    <source>
        <dbReference type="ARBA" id="ARBA00022747"/>
    </source>
</evidence>
<gene>
    <name evidence="3" type="ORF">BAZSYMA_ACONTIG01304_3</name>
</gene>
<keyword evidence="1" id="KW-0680">Restriction system</keyword>
<accession>A0A1H6J6T5</accession>
<protein>
    <submittedName>
        <fullName evidence="3">[weak similarity to] restriction modificationsystem DNA specificity subunit</fullName>
    </submittedName>
</protein>
<dbReference type="EMBL" id="CDSC02000013">
    <property type="protein sequence ID" value="SEH57841.1"/>
    <property type="molecule type" value="Genomic_DNA"/>
</dbReference>
<dbReference type="RefSeq" id="WP_090714365.1">
    <property type="nucleotide sequence ID" value="NZ_CAESAP020000163.1"/>
</dbReference>
<dbReference type="SUPFAM" id="SSF116734">
    <property type="entry name" value="DNA methylase specificity domain"/>
    <property type="match status" value="1"/>
</dbReference>